<evidence type="ECO:0000313" key="6">
    <source>
        <dbReference type="Proteomes" id="UP000320591"/>
    </source>
</evidence>
<sequence>MSKLSRQLVSLAKQGGGSFKTVADRMKIADRVASRLISLNIQIRDANNLKVRHIQQYIKSRREEGISLRTLQNEMSAIRGVLRVAGKTIMADPEHDALNNASLGISGANRDGTKVAIPENVFESVLSKVSETDSGVGLTLQLSRLLGLRTEEAVQSVKSLTTWRTAIINNSERVKVIFGTKGGRPRETTIINRDKLLPVINSAIRFASENNGRLIDKPNLHSSIDRYRTVVREAGLVGKYAPHSLRYAYAQEALVFHQQRGLSEEEAQAMVSMDLGHGDGRGYYVNRVYSKVDQDE</sequence>
<evidence type="ECO:0000256" key="1">
    <source>
        <dbReference type="ARBA" id="ARBA00022908"/>
    </source>
</evidence>
<dbReference type="InterPro" id="IPR024457">
    <property type="entry name" value="Putative_integrase_N"/>
</dbReference>
<keyword evidence="6" id="KW-1185">Reference proteome</keyword>
<proteinExistence type="predicted"/>
<dbReference type="EMBL" id="CP042220">
    <property type="protein sequence ID" value="QDX30942.1"/>
    <property type="molecule type" value="Genomic_DNA"/>
</dbReference>
<dbReference type="Pfam" id="PF12835">
    <property type="entry name" value="Integrase_1"/>
    <property type="match status" value="1"/>
</dbReference>
<evidence type="ECO:0000313" key="5">
    <source>
        <dbReference type="EMBL" id="QDX30942.1"/>
    </source>
</evidence>
<dbReference type="OrthoDB" id="6441149at2"/>
<dbReference type="AlphaFoldDB" id="A0A5B8I801"/>
<protein>
    <submittedName>
        <fullName evidence="5">DNA-binding protein</fullName>
    </submittedName>
</protein>
<reference evidence="5 6" key="1">
    <citation type="journal article" date="2019" name="Environ. Microbiol.">
        <title>The phytopathogenic nature of Dickeya aquatica 174/2 and the dynamic early evolution of Dickeya pathogenicity.</title>
        <authorList>
            <person name="Duprey A."/>
            <person name="Taib N."/>
            <person name="Leonard S."/>
            <person name="Garin T."/>
            <person name="Flandrois J.P."/>
            <person name="Nasser W."/>
            <person name="Brochier-Armanet C."/>
            <person name="Reverchon S."/>
        </authorList>
    </citation>
    <scope>NUCLEOTIDE SEQUENCE [LARGE SCALE GENOMIC DNA]</scope>
    <source>
        <strain evidence="5 6">NCPPB 569</strain>
    </source>
</reference>
<evidence type="ECO:0000259" key="4">
    <source>
        <dbReference type="PROSITE" id="PS51900"/>
    </source>
</evidence>
<dbReference type="InterPro" id="IPR024456">
    <property type="entry name" value="Integrase_catalytic_putative"/>
</dbReference>
<gene>
    <name evidence="5" type="ORF">Dpoa569_0002891</name>
</gene>
<dbReference type="Pfam" id="PF12834">
    <property type="entry name" value="Phage_int_SAM_2"/>
    <property type="match status" value="1"/>
</dbReference>
<dbReference type="STRING" id="568768.GCA_000406125_00959"/>
<dbReference type="Proteomes" id="UP000320591">
    <property type="component" value="Chromosome"/>
</dbReference>
<keyword evidence="2" id="KW-0233">DNA recombination</keyword>
<evidence type="ECO:0000256" key="3">
    <source>
        <dbReference type="PROSITE-ProRule" id="PRU01248"/>
    </source>
</evidence>
<dbReference type="InterPro" id="IPR011010">
    <property type="entry name" value="DNA_brk_join_enz"/>
</dbReference>
<evidence type="ECO:0000256" key="2">
    <source>
        <dbReference type="ARBA" id="ARBA00023172"/>
    </source>
</evidence>
<dbReference type="GO" id="GO:0006310">
    <property type="term" value="P:DNA recombination"/>
    <property type="evidence" value="ECO:0007669"/>
    <property type="project" value="UniProtKB-KW"/>
</dbReference>
<dbReference type="RefSeq" id="WP_042869039.1">
    <property type="nucleotide sequence ID" value="NZ_CM001975.1"/>
</dbReference>
<keyword evidence="3 5" id="KW-0238">DNA-binding</keyword>
<dbReference type="GO" id="GO:0015074">
    <property type="term" value="P:DNA integration"/>
    <property type="evidence" value="ECO:0007669"/>
    <property type="project" value="UniProtKB-KW"/>
</dbReference>
<keyword evidence="1" id="KW-0229">DNA integration</keyword>
<dbReference type="GO" id="GO:0003677">
    <property type="term" value="F:DNA binding"/>
    <property type="evidence" value="ECO:0007669"/>
    <property type="project" value="UniProtKB-UniRule"/>
</dbReference>
<accession>A0A5B8I801</accession>
<organism evidence="5 6">
    <name type="scientific">Dickeya poaceiphila</name>
    <dbReference type="NCBI Taxonomy" id="568768"/>
    <lineage>
        <taxon>Bacteria</taxon>
        <taxon>Pseudomonadati</taxon>
        <taxon>Pseudomonadota</taxon>
        <taxon>Gammaproteobacteria</taxon>
        <taxon>Enterobacterales</taxon>
        <taxon>Pectobacteriaceae</taxon>
        <taxon>Dickeya</taxon>
    </lineage>
</organism>
<dbReference type="InterPro" id="IPR013762">
    <property type="entry name" value="Integrase-like_cat_sf"/>
</dbReference>
<name>A0A5B8I801_9GAMM</name>
<feature type="domain" description="Core-binding (CB)" evidence="4">
    <location>
        <begin position="1"/>
        <end position="86"/>
    </location>
</feature>
<dbReference type="PROSITE" id="PS51900">
    <property type="entry name" value="CB"/>
    <property type="match status" value="1"/>
</dbReference>
<dbReference type="SUPFAM" id="SSF56349">
    <property type="entry name" value="DNA breaking-rejoining enzymes"/>
    <property type="match status" value="1"/>
</dbReference>
<dbReference type="Gene3D" id="1.10.443.10">
    <property type="entry name" value="Intergrase catalytic core"/>
    <property type="match status" value="1"/>
</dbReference>
<dbReference type="InterPro" id="IPR044068">
    <property type="entry name" value="CB"/>
</dbReference>
<dbReference type="KEGG" id="dic:Dpoa569_0002891"/>